<dbReference type="InterPro" id="IPR044171">
    <property type="entry name" value="LAX2-like"/>
</dbReference>
<dbReference type="PANTHER" id="PTHR47290">
    <property type="entry name" value="RING FINGER PROTEIN"/>
    <property type="match status" value="1"/>
</dbReference>
<dbReference type="EMBL" id="MVGT01000438">
    <property type="protein sequence ID" value="OVA17393.1"/>
    <property type="molecule type" value="Genomic_DNA"/>
</dbReference>
<accession>A0A200R3V9</accession>
<dbReference type="OrthoDB" id="1932457at2759"/>
<proteinExistence type="predicted"/>
<evidence type="ECO:0000313" key="2">
    <source>
        <dbReference type="Proteomes" id="UP000195402"/>
    </source>
</evidence>
<reference evidence="1 2" key="1">
    <citation type="journal article" date="2017" name="Mol. Plant">
        <title>The Genome of Medicinal Plant Macleaya cordata Provides New Insights into Benzylisoquinoline Alkaloids Metabolism.</title>
        <authorList>
            <person name="Liu X."/>
            <person name="Liu Y."/>
            <person name="Huang P."/>
            <person name="Ma Y."/>
            <person name="Qing Z."/>
            <person name="Tang Q."/>
            <person name="Cao H."/>
            <person name="Cheng P."/>
            <person name="Zheng Y."/>
            <person name="Yuan Z."/>
            <person name="Zhou Y."/>
            <person name="Liu J."/>
            <person name="Tang Z."/>
            <person name="Zhuo Y."/>
            <person name="Zhang Y."/>
            <person name="Yu L."/>
            <person name="Huang J."/>
            <person name="Yang P."/>
            <person name="Peng Q."/>
            <person name="Zhang J."/>
            <person name="Jiang W."/>
            <person name="Zhang Z."/>
            <person name="Lin K."/>
            <person name="Ro D.K."/>
            <person name="Chen X."/>
            <person name="Xiong X."/>
            <person name="Shang Y."/>
            <person name="Huang S."/>
            <person name="Zeng J."/>
        </authorList>
    </citation>
    <scope>NUCLEOTIDE SEQUENCE [LARGE SCALE GENOMIC DNA]</scope>
    <source>
        <strain evidence="2">cv. BLH2017</strain>
        <tissue evidence="1">Root</tissue>
    </source>
</reference>
<dbReference type="AlphaFoldDB" id="A0A200R3V9"/>
<dbReference type="STRING" id="56857.A0A200R3V9"/>
<evidence type="ECO:0000313" key="1">
    <source>
        <dbReference type="EMBL" id="OVA17393.1"/>
    </source>
</evidence>
<keyword evidence="2" id="KW-1185">Reference proteome</keyword>
<dbReference type="InParanoid" id="A0A200R3V9"/>
<dbReference type="Proteomes" id="UP000195402">
    <property type="component" value="Unassembled WGS sequence"/>
</dbReference>
<organism evidence="1 2">
    <name type="scientific">Macleaya cordata</name>
    <name type="common">Five-seeded plume-poppy</name>
    <name type="synonym">Bocconia cordata</name>
    <dbReference type="NCBI Taxonomy" id="56857"/>
    <lineage>
        <taxon>Eukaryota</taxon>
        <taxon>Viridiplantae</taxon>
        <taxon>Streptophyta</taxon>
        <taxon>Embryophyta</taxon>
        <taxon>Tracheophyta</taxon>
        <taxon>Spermatophyta</taxon>
        <taxon>Magnoliopsida</taxon>
        <taxon>Ranunculales</taxon>
        <taxon>Papaveraceae</taxon>
        <taxon>Papaveroideae</taxon>
        <taxon>Macleaya</taxon>
    </lineage>
</organism>
<gene>
    <name evidence="1" type="ORF">BVC80_1837g208</name>
</gene>
<sequence length="77" mass="8696">MKIYNVQIEIRCRGQQLEPGLTLQHVRDNIWNSKEMVTLLPDSSTTDHVMILHYARTSNSSSIINKTTTTTTTSSST</sequence>
<dbReference type="OMA" id="STADHIM"/>
<protein>
    <submittedName>
        <fullName evidence="1">Uncharacterized protein</fullName>
    </submittedName>
</protein>
<dbReference type="PANTHER" id="PTHR47290:SF4">
    <property type="entry name" value="RING FINGER PROTEIN"/>
    <property type="match status" value="1"/>
</dbReference>
<comment type="caution">
    <text evidence="1">The sequence shown here is derived from an EMBL/GenBank/DDBJ whole genome shotgun (WGS) entry which is preliminary data.</text>
</comment>
<name>A0A200R3V9_MACCD</name>